<sequence>MVSPKTVAVPHPSDDPTCFVSAEFFLLVRISPHPPTNPVLSGTPRSSSRDLRSAEVPPEVRSSPQFLSSQSCEELSTDRRYKNVERSVRDTQGLTFACSRPTFVHG</sequence>
<dbReference type="AlphaFoldDB" id="A0AAE1E9H0"/>
<evidence type="ECO:0000313" key="3">
    <source>
        <dbReference type="Proteomes" id="UP001283361"/>
    </source>
</evidence>
<reference evidence="2" key="1">
    <citation type="journal article" date="2023" name="G3 (Bethesda)">
        <title>A reference genome for the long-term kleptoplast-retaining sea slug Elysia crispata morphotype clarki.</title>
        <authorList>
            <person name="Eastman K.E."/>
            <person name="Pendleton A.L."/>
            <person name="Shaikh M.A."/>
            <person name="Suttiyut T."/>
            <person name="Ogas R."/>
            <person name="Tomko P."/>
            <person name="Gavelis G."/>
            <person name="Widhalm J.R."/>
            <person name="Wisecaver J.H."/>
        </authorList>
    </citation>
    <scope>NUCLEOTIDE SEQUENCE</scope>
    <source>
        <strain evidence="2">ECLA1</strain>
    </source>
</reference>
<feature type="compositionally biased region" description="Polar residues" evidence="1">
    <location>
        <begin position="62"/>
        <end position="74"/>
    </location>
</feature>
<name>A0AAE1E9H0_9GAST</name>
<dbReference type="EMBL" id="JAWDGP010000740">
    <property type="protein sequence ID" value="KAK3797848.1"/>
    <property type="molecule type" value="Genomic_DNA"/>
</dbReference>
<comment type="caution">
    <text evidence="2">The sequence shown here is derived from an EMBL/GenBank/DDBJ whole genome shotgun (WGS) entry which is preliminary data.</text>
</comment>
<protein>
    <submittedName>
        <fullName evidence="2">Uncharacterized protein</fullName>
    </submittedName>
</protein>
<evidence type="ECO:0000313" key="2">
    <source>
        <dbReference type="EMBL" id="KAK3797848.1"/>
    </source>
</evidence>
<evidence type="ECO:0000256" key="1">
    <source>
        <dbReference type="SAM" id="MobiDB-lite"/>
    </source>
</evidence>
<feature type="region of interest" description="Disordered" evidence="1">
    <location>
        <begin position="33"/>
        <end position="74"/>
    </location>
</feature>
<keyword evidence="3" id="KW-1185">Reference proteome</keyword>
<gene>
    <name evidence="2" type="ORF">RRG08_052447</name>
</gene>
<accession>A0AAE1E9H0</accession>
<organism evidence="2 3">
    <name type="scientific">Elysia crispata</name>
    <name type="common">lettuce slug</name>
    <dbReference type="NCBI Taxonomy" id="231223"/>
    <lineage>
        <taxon>Eukaryota</taxon>
        <taxon>Metazoa</taxon>
        <taxon>Spiralia</taxon>
        <taxon>Lophotrochozoa</taxon>
        <taxon>Mollusca</taxon>
        <taxon>Gastropoda</taxon>
        <taxon>Heterobranchia</taxon>
        <taxon>Euthyneura</taxon>
        <taxon>Panpulmonata</taxon>
        <taxon>Sacoglossa</taxon>
        <taxon>Placobranchoidea</taxon>
        <taxon>Plakobranchidae</taxon>
        <taxon>Elysia</taxon>
    </lineage>
</organism>
<dbReference type="Proteomes" id="UP001283361">
    <property type="component" value="Unassembled WGS sequence"/>
</dbReference>
<proteinExistence type="predicted"/>